<accession>A0A7S1Q0W3</accession>
<gene>
    <name evidence="2" type="ORF">NDES1114_LOCUS12806</name>
</gene>
<sequence>MPVAPKSSSCAVQTALTWPEGVCVPFTLGNVATAPVDPVAFAALAKDNGAPQQLARENTALTSAEPEPQAHLQMPVFVLDGSDNPSERSSINPDGASNDVSNMLRRASTAGRETVGAAQYHGPGITARRPSRHPRNVAPP</sequence>
<protein>
    <submittedName>
        <fullName evidence="2">Uncharacterized protein</fullName>
    </submittedName>
</protein>
<dbReference type="EMBL" id="HBGF01019339">
    <property type="protein sequence ID" value="CAD9112270.1"/>
    <property type="molecule type" value="Transcribed_RNA"/>
</dbReference>
<name>A0A7S1Q0W3_NEODS</name>
<feature type="compositionally biased region" description="Polar residues" evidence="1">
    <location>
        <begin position="83"/>
        <end position="92"/>
    </location>
</feature>
<proteinExistence type="predicted"/>
<organism evidence="2">
    <name type="scientific">Neobodo designis</name>
    <name type="common">Flagellated protozoan</name>
    <name type="synonym">Bodo designis</name>
    <dbReference type="NCBI Taxonomy" id="312471"/>
    <lineage>
        <taxon>Eukaryota</taxon>
        <taxon>Discoba</taxon>
        <taxon>Euglenozoa</taxon>
        <taxon>Kinetoplastea</taxon>
        <taxon>Metakinetoplastina</taxon>
        <taxon>Neobodonida</taxon>
        <taxon>Neobodo</taxon>
    </lineage>
</organism>
<evidence type="ECO:0000256" key="1">
    <source>
        <dbReference type="SAM" id="MobiDB-lite"/>
    </source>
</evidence>
<reference evidence="2" key="1">
    <citation type="submission" date="2021-01" db="EMBL/GenBank/DDBJ databases">
        <authorList>
            <person name="Corre E."/>
            <person name="Pelletier E."/>
            <person name="Niang G."/>
            <person name="Scheremetjew M."/>
            <person name="Finn R."/>
            <person name="Kale V."/>
            <person name="Holt S."/>
            <person name="Cochrane G."/>
            <person name="Meng A."/>
            <person name="Brown T."/>
            <person name="Cohen L."/>
        </authorList>
    </citation>
    <scope>NUCLEOTIDE SEQUENCE</scope>
    <source>
        <strain evidence="2">CCAP 1951/1</strain>
    </source>
</reference>
<evidence type="ECO:0000313" key="2">
    <source>
        <dbReference type="EMBL" id="CAD9112270.1"/>
    </source>
</evidence>
<feature type="compositionally biased region" description="Basic residues" evidence="1">
    <location>
        <begin position="129"/>
        <end position="140"/>
    </location>
</feature>
<dbReference type="AlphaFoldDB" id="A0A7S1Q0W3"/>
<feature type="region of interest" description="Disordered" evidence="1">
    <location>
        <begin position="79"/>
        <end position="140"/>
    </location>
</feature>